<dbReference type="RefSeq" id="WP_338738491.1">
    <property type="nucleotide sequence ID" value="NZ_CP146612.1"/>
</dbReference>
<keyword evidence="1" id="KW-0812">Transmembrane</keyword>
<keyword evidence="1" id="KW-0472">Membrane</keyword>
<evidence type="ECO:0000256" key="1">
    <source>
        <dbReference type="SAM" id="Phobius"/>
    </source>
</evidence>
<feature type="transmembrane region" description="Helical" evidence="1">
    <location>
        <begin position="80"/>
        <end position="97"/>
    </location>
</feature>
<organism evidence="2 3">
    <name type="scientific">Candidatus Dehalogenimonas loeffleri</name>
    <dbReference type="NCBI Taxonomy" id="3127115"/>
    <lineage>
        <taxon>Bacteria</taxon>
        <taxon>Bacillati</taxon>
        <taxon>Chloroflexota</taxon>
        <taxon>Dehalococcoidia</taxon>
        <taxon>Dehalococcoidales</taxon>
        <taxon>Dehalococcoidaceae</taxon>
        <taxon>Dehalogenimonas</taxon>
    </lineage>
</organism>
<feature type="transmembrane region" description="Helical" evidence="1">
    <location>
        <begin position="104"/>
        <end position="126"/>
    </location>
</feature>
<evidence type="ECO:0000313" key="2">
    <source>
        <dbReference type="EMBL" id="WWX25886.1"/>
    </source>
</evidence>
<dbReference type="Proteomes" id="UP001375370">
    <property type="component" value="Chromosome"/>
</dbReference>
<proteinExistence type="predicted"/>
<feature type="transmembrane region" description="Helical" evidence="1">
    <location>
        <begin position="6"/>
        <end position="28"/>
    </location>
</feature>
<evidence type="ECO:0000313" key="3">
    <source>
        <dbReference type="Proteomes" id="UP001375370"/>
    </source>
</evidence>
<name>A0ABZ2J4Q4_9CHLR</name>
<feature type="transmembrane region" description="Helical" evidence="1">
    <location>
        <begin position="132"/>
        <end position="153"/>
    </location>
</feature>
<sequence>MSAATQQMLFILLPQIVLWLLLLLSFRYSMLKVRAFKRSQDTDEVEAARHQLRKAGLVIIAVPTAIILGFTVFVTLKYGGSGYGLVYALPLAAAWLVTRRRPLLGASLVATAAVMLIIPGISALVINYEMSAWYGAILLLLAALLGLGAWTVAKSLPKAWSVRK</sequence>
<gene>
    <name evidence="2" type="ORF">V8247_02645</name>
</gene>
<keyword evidence="1" id="KW-1133">Transmembrane helix</keyword>
<reference evidence="2 3" key="1">
    <citation type="submission" date="2024-03" db="EMBL/GenBank/DDBJ databases">
        <title>A Dehalogenimonas Isolated from Estuarine Sediments Dihaloeliminates Chlorinated Alkanes.</title>
        <authorList>
            <person name="Yang Y."/>
            <person name="Wang H."/>
        </authorList>
    </citation>
    <scope>NUCLEOTIDE SEQUENCE [LARGE SCALE GENOMIC DNA]</scope>
    <source>
        <strain evidence="2 3">W</strain>
    </source>
</reference>
<protein>
    <submittedName>
        <fullName evidence="2">Uncharacterized protein</fullName>
    </submittedName>
</protein>
<accession>A0ABZ2J4Q4</accession>
<feature type="transmembrane region" description="Helical" evidence="1">
    <location>
        <begin position="55"/>
        <end position="74"/>
    </location>
</feature>
<keyword evidence="3" id="KW-1185">Reference proteome</keyword>
<dbReference type="EMBL" id="CP146612">
    <property type="protein sequence ID" value="WWX25886.1"/>
    <property type="molecule type" value="Genomic_DNA"/>
</dbReference>